<dbReference type="Proteomes" id="UP001597214">
    <property type="component" value="Unassembled WGS sequence"/>
</dbReference>
<protein>
    <submittedName>
        <fullName evidence="1">Uncharacterized protein</fullName>
    </submittedName>
</protein>
<sequence length="59" mass="6912">MEEAHPITSFVVRCTCINVQEETGKKLWRIKVKHVQGEEEISVQSMEDMVMYMKRVLGE</sequence>
<evidence type="ECO:0000313" key="2">
    <source>
        <dbReference type="Proteomes" id="UP001597214"/>
    </source>
</evidence>
<name>A0ABW4LVR6_9BACI</name>
<proteinExistence type="predicted"/>
<comment type="caution">
    <text evidence="1">The sequence shown here is derived from an EMBL/GenBank/DDBJ whole genome shotgun (WGS) entry which is preliminary data.</text>
</comment>
<dbReference type="EMBL" id="JBHUEM010000052">
    <property type="protein sequence ID" value="MFD1739156.1"/>
    <property type="molecule type" value="Genomic_DNA"/>
</dbReference>
<reference evidence="2" key="1">
    <citation type="journal article" date="2019" name="Int. J. Syst. Evol. Microbiol.">
        <title>The Global Catalogue of Microorganisms (GCM) 10K type strain sequencing project: providing services to taxonomists for standard genome sequencing and annotation.</title>
        <authorList>
            <consortium name="The Broad Institute Genomics Platform"/>
            <consortium name="The Broad Institute Genome Sequencing Center for Infectious Disease"/>
            <person name="Wu L."/>
            <person name="Ma J."/>
        </authorList>
    </citation>
    <scope>NUCLEOTIDE SEQUENCE [LARGE SCALE GENOMIC DNA]</scope>
    <source>
        <strain evidence="2">CCUG 49339</strain>
    </source>
</reference>
<accession>A0ABW4LVR6</accession>
<keyword evidence="2" id="KW-1185">Reference proteome</keyword>
<gene>
    <name evidence="1" type="ORF">ACFSCX_21835</name>
</gene>
<organism evidence="1 2">
    <name type="scientific">Bacillus salitolerans</name>
    <dbReference type="NCBI Taxonomy" id="1437434"/>
    <lineage>
        <taxon>Bacteria</taxon>
        <taxon>Bacillati</taxon>
        <taxon>Bacillota</taxon>
        <taxon>Bacilli</taxon>
        <taxon>Bacillales</taxon>
        <taxon>Bacillaceae</taxon>
        <taxon>Bacillus</taxon>
    </lineage>
</organism>
<evidence type="ECO:0000313" key="1">
    <source>
        <dbReference type="EMBL" id="MFD1739156.1"/>
    </source>
</evidence>
<dbReference type="RefSeq" id="WP_377930378.1">
    <property type="nucleotide sequence ID" value="NZ_JBHUEM010000052.1"/>
</dbReference>